<dbReference type="InterPro" id="IPR006680">
    <property type="entry name" value="Amidohydro-rel"/>
</dbReference>
<feature type="domain" description="Amidohydrolase-related" evidence="2">
    <location>
        <begin position="93"/>
        <end position="351"/>
    </location>
</feature>
<dbReference type="InterPro" id="IPR032466">
    <property type="entry name" value="Metal_Hydrolase"/>
</dbReference>
<dbReference type="RefSeq" id="WP_160770132.1">
    <property type="nucleotide sequence ID" value="NZ_WTYV01000001.1"/>
</dbReference>
<dbReference type="GO" id="GO:0016831">
    <property type="term" value="F:carboxy-lyase activity"/>
    <property type="evidence" value="ECO:0007669"/>
    <property type="project" value="InterPro"/>
</dbReference>
<gene>
    <name evidence="3" type="ORF">GRI99_00885</name>
</gene>
<evidence type="ECO:0000313" key="4">
    <source>
        <dbReference type="Proteomes" id="UP000466966"/>
    </source>
</evidence>
<dbReference type="EMBL" id="WTYV01000001">
    <property type="protein sequence ID" value="MXO70184.1"/>
    <property type="molecule type" value="Genomic_DNA"/>
</dbReference>
<keyword evidence="3" id="KW-0378">Hydrolase</keyword>
<protein>
    <submittedName>
        <fullName evidence="3">Amidohydrolase family protein</fullName>
    </submittedName>
</protein>
<dbReference type="Proteomes" id="UP000466966">
    <property type="component" value="Unassembled WGS sequence"/>
</dbReference>
<name>A0A844YUK5_9SPHN</name>
<evidence type="ECO:0000313" key="3">
    <source>
        <dbReference type="EMBL" id="MXO70184.1"/>
    </source>
</evidence>
<dbReference type="GO" id="GO:0005829">
    <property type="term" value="C:cytosol"/>
    <property type="evidence" value="ECO:0007669"/>
    <property type="project" value="TreeGrafter"/>
</dbReference>
<dbReference type="SUPFAM" id="SSF51556">
    <property type="entry name" value="Metallo-dependent hydrolases"/>
    <property type="match status" value="1"/>
</dbReference>
<keyword evidence="1" id="KW-0456">Lyase</keyword>
<keyword evidence="4" id="KW-1185">Reference proteome</keyword>
<dbReference type="Gene3D" id="3.20.20.140">
    <property type="entry name" value="Metal-dependent hydrolases"/>
    <property type="match status" value="1"/>
</dbReference>
<comment type="caution">
    <text evidence="3">The sequence shown here is derived from an EMBL/GenBank/DDBJ whole genome shotgun (WGS) entry which is preliminary data.</text>
</comment>
<evidence type="ECO:0000259" key="2">
    <source>
        <dbReference type="Pfam" id="PF04909"/>
    </source>
</evidence>
<dbReference type="GO" id="GO:0019748">
    <property type="term" value="P:secondary metabolic process"/>
    <property type="evidence" value="ECO:0007669"/>
    <property type="project" value="TreeGrafter"/>
</dbReference>
<accession>A0A844YUK5</accession>
<dbReference type="Pfam" id="PF04909">
    <property type="entry name" value="Amidohydro_2"/>
    <property type="match status" value="1"/>
</dbReference>
<reference evidence="3 4" key="1">
    <citation type="submission" date="2019-12" db="EMBL/GenBank/DDBJ databases">
        <title>Genomic-based taxomic classification of the family Erythrobacteraceae.</title>
        <authorList>
            <person name="Xu L."/>
        </authorList>
    </citation>
    <scope>NUCLEOTIDE SEQUENCE [LARGE SCALE GENOMIC DNA]</scope>
    <source>
        <strain evidence="3 4">M0322</strain>
    </source>
</reference>
<proteinExistence type="predicted"/>
<dbReference type="PANTHER" id="PTHR21240:SF30">
    <property type="entry name" value="AMIDOHYDROLASE-RELATED DOMAIN-CONTAINING PROTEIN-RELATED"/>
    <property type="match status" value="1"/>
</dbReference>
<dbReference type="OrthoDB" id="149172at2"/>
<sequence length="351" mass="39898">MTHDLKTGGDRGYLRIATEEAFATHEQLDAIMRLVKEGRCDEGTKSLWGFYGTSASERTTFIRERLLDLGPLRIGAMDDAGIDKAVLALTSPGTQSMHDVEEARRIAYNANNILKDACEKYPDRFHGMIAIAPMDPEWSAQELKRGKEELGFHGVQVNSHTHGHYLDEAQFDPILRACADLDLPLYIHPQGPPDGMIGTMVEAGLDGAVFGFGVETAFHGLRMLTTGVFDRYPNLQMMLGHGCEAIPFWIYRHNYMHQAGVRSQRYARLKPLQHDLFHYLRNNVLATNSGMAFEPAVKLLIEVMGEDRVMYAMDYPYQYLPDEVRWMDNMAISDAQKKKFFQTNAERWFKL</sequence>
<dbReference type="AlphaFoldDB" id="A0A844YUK5"/>
<organism evidence="3 4">
    <name type="scientific">Alteraurantiacibacter buctensis</name>
    <dbReference type="NCBI Taxonomy" id="1503981"/>
    <lineage>
        <taxon>Bacteria</taxon>
        <taxon>Pseudomonadati</taxon>
        <taxon>Pseudomonadota</taxon>
        <taxon>Alphaproteobacteria</taxon>
        <taxon>Sphingomonadales</taxon>
        <taxon>Erythrobacteraceae</taxon>
        <taxon>Alteraurantiacibacter</taxon>
    </lineage>
</organism>
<dbReference type="PANTHER" id="PTHR21240">
    <property type="entry name" value="2-AMINO-3-CARBOXYLMUCONATE-6-SEMIALDEHYDE DECARBOXYLASE"/>
    <property type="match status" value="1"/>
</dbReference>
<evidence type="ECO:0000256" key="1">
    <source>
        <dbReference type="ARBA" id="ARBA00023239"/>
    </source>
</evidence>
<dbReference type="InterPro" id="IPR032465">
    <property type="entry name" value="ACMSD"/>
</dbReference>
<dbReference type="GO" id="GO:0016787">
    <property type="term" value="F:hydrolase activity"/>
    <property type="evidence" value="ECO:0007669"/>
    <property type="project" value="UniProtKB-KW"/>
</dbReference>